<dbReference type="EMBL" id="JBHRYC010000077">
    <property type="protein sequence ID" value="MFC3638675.1"/>
    <property type="molecule type" value="Genomic_DNA"/>
</dbReference>
<dbReference type="Gene3D" id="3.40.50.300">
    <property type="entry name" value="P-loop containing nucleotide triphosphate hydrolases"/>
    <property type="match status" value="1"/>
</dbReference>
<sequence length="298" mass="31207">MENNLASCLSGTQPPATRGADGDRRLHDVKAQGEALARLKADMAQRHAVTSPPARRLARATTHSGDADISARQTYPPAANAGAISRSGPATSDPVARDGHPAWLLPGALHDVFAASVADGPAVHGFAAGHAIRIAAGRPVVWAFHDMAGHELGRPHGEGLADLGLDPAALLLVRARTVPELLGAAEEAARYSAVGVVIISAWGAAKAFDLTASRRLALVSARSGVAILCVRIAAAPTPGAAWSRWSVRAAASRRLEGDAPGHPAFSITLLRHRGGAAPATWILEWDRAQRTFRERIFR</sequence>
<organism evidence="2 3">
    <name type="scientific">Camelimonas fluminis</name>
    <dbReference type="NCBI Taxonomy" id="1576911"/>
    <lineage>
        <taxon>Bacteria</taxon>
        <taxon>Pseudomonadati</taxon>
        <taxon>Pseudomonadota</taxon>
        <taxon>Alphaproteobacteria</taxon>
        <taxon>Hyphomicrobiales</taxon>
        <taxon>Chelatococcaceae</taxon>
        <taxon>Camelimonas</taxon>
    </lineage>
</organism>
<comment type="caution">
    <text evidence="2">The sequence shown here is derived from an EMBL/GenBank/DDBJ whole genome shotgun (WGS) entry which is preliminary data.</text>
</comment>
<protein>
    <submittedName>
        <fullName evidence="2">ImuA family protein</fullName>
    </submittedName>
</protein>
<keyword evidence="3" id="KW-1185">Reference proteome</keyword>
<dbReference type="RefSeq" id="WP_210319821.1">
    <property type="nucleotide sequence ID" value="NZ_BNCG01000006.1"/>
</dbReference>
<evidence type="ECO:0000313" key="3">
    <source>
        <dbReference type="Proteomes" id="UP001595704"/>
    </source>
</evidence>
<feature type="compositionally biased region" description="Polar residues" evidence="1">
    <location>
        <begin position="1"/>
        <end position="15"/>
    </location>
</feature>
<evidence type="ECO:0000256" key="1">
    <source>
        <dbReference type="SAM" id="MobiDB-lite"/>
    </source>
</evidence>
<reference evidence="3" key="1">
    <citation type="journal article" date="2019" name="Int. J. Syst. Evol. Microbiol.">
        <title>The Global Catalogue of Microorganisms (GCM) 10K type strain sequencing project: providing services to taxonomists for standard genome sequencing and annotation.</title>
        <authorList>
            <consortium name="The Broad Institute Genomics Platform"/>
            <consortium name="The Broad Institute Genome Sequencing Center for Infectious Disease"/>
            <person name="Wu L."/>
            <person name="Ma J."/>
        </authorList>
    </citation>
    <scope>NUCLEOTIDE SEQUENCE [LARGE SCALE GENOMIC DNA]</scope>
    <source>
        <strain evidence="3">KCTC 42282</strain>
    </source>
</reference>
<gene>
    <name evidence="2" type="ORF">ACFONL_15115</name>
</gene>
<name>A0ABV7UJR3_9HYPH</name>
<dbReference type="Proteomes" id="UP001595704">
    <property type="component" value="Unassembled WGS sequence"/>
</dbReference>
<accession>A0ABV7UJR3</accession>
<dbReference type="InterPro" id="IPR027417">
    <property type="entry name" value="P-loop_NTPase"/>
</dbReference>
<feature type="region of interest" description="Disordered" evidence="1">
    <location>
        <begin position="1"/>
        <end position="24"/>
    </location>
</feature>
<proteinExistence type="predicted"/>
<dbReference type="SUPFAM" id="SSF52540">
    <property type="entry name" value="P-loop containing nucleoside triphosphate hydrolases"/>
    <property type="match status" value="1"/>
</dbReference>
<feature type="region of interest" description="Disordered" evidence="1">
    <location>
        <begin position="44"/>
        <end position="72"/>
    </location>
</feature>
<evidence type="ECO:0000313" key="2">
    <source>
        <dbReference type="EMBL" id="MFC3638675.1"/>
    </source>
</evidence>